<accession>A0A1I4TYH3</accession>
<dbReference type="InterPro" id="IPR003423">
    <property type="entry name" value="OMP_efflux"/>
</dbReference>
<dbReference type="InterPro" id="IPR010131">
    <property type="entry name" value="MdtP/NodT-like"/>
</dbReference>
<evidence type="ECO:0000313" key="5">
    <source>
        <dbReference type="Proteomes" id="UP000183287"/>
    </source>
</evidence>
<organism evidence="4 5">
    <name type="scientific">Nitrosomonas communis</name>
    <dbReference type="NCBI Taxonomy" id="44574"/>
    <lineage>
        <taxon>Bacteria</taxon>
        <taxon>Pseudomonadati</taxon>
        <taxon>Pseudomonadota</taxon>
        <taxon>Betaproteobacteria</taxon>
        <taxon>Nitrosomonadales</taxon>
        <taxon>Nitrosomonadaceae</taxon>
        <taxon>Nitrosomonas</taxon>
    </lineage>
</organism>
<gene>
    <name evidence="4" type="ORF">SAMN05421863_105610</name>
</gene>
<feature type="coiled-coil region" evidence="2">
    <location>
        <begin position="175"/>
        <end position="209"/>
    </location>
</feature>
<evidence type="ECO:0000256" key="1">
    <source>
        <dbReference type="ARBA" id="ARBA00007613"/>
    </source>
</evidence>
<evidence type="ECO:0000256" key="3">
    <source>
        <dbReference type="SAM" id="SignalP"/>
    </source>
</evidence>
<keyword evidence="5" id="KW-1185">Reference proteome</keyword>
<name>A0A1I4TYH3_9PROT</name>
<dbReference type="SUPFAM" id="SSF56954">
    <property type="entry name" value="Outer membrane efflux proteins (OEP)"/>
    <property type="match status" value="1"/>
</dbReference>
<keyword evidence="2" id="KW-0175">Coiled coil</keyword>
<dbReference type="AlphaFoldDB" id="A0A1I4TYH3"/>
<reference evidence="5" key="1">
    <citation type="submission" date="2016-10" db="EMBL/GenBank/DDBJ databases">
        <authorList>
            <person name="Varghese N."/>
            <person name="Submissions S."/>
        </authorList>
    </citation>
    <scope>NUCLEOTIDE SEQUENCE [LARGE SCALE GENOMIC DNA]</scope>
    <source>
        <strain evidence="5">Nm44</strain>
    </source>
</reference>
<evidence type="ECO:0000313" key="4">
    <source>
        <dbReference type="EMBL" id="SFM81620.1"/>
    </source>
</evidence>
<feature type="chain" id="PRO_5010198616" evidence="3">
    <location>
        <begin position="29"/>
        <end position="413"/>
    </location>
</feature>
<dbReference type="EMBL" id="FOUB01000056">
    <property type="protein sequence ID" value="SFM81620.1"/>
    <property type="molecule type" value="Genomic_DNA"/>
</dbReference>
<dbReference type="Pfam" id="PF02321">
    <property type="entry name" value="OEP"/>
    <property type="match status" value="2"/>
</dbReference>
<proteinExistence type="inferred from homology"/>
<dbReference type="PROSITE" id="PS51257">
    <property type="entry name" value="PROKAR_LIPOPROTEIN"/>
    <property type="match status" value="1"/>
</dbReference>
<keyword evidence="3" id="KW-0732">Signal</keyword>
<dbReference type="RefSeq" id="WP_218152118.1">
    <property type="nucleotide sequence ID" value="NZ_FOUB01000056.1"/>
</dbReference>
<protein>
    <submittedName>
        <fullName evidence="4">Outer membrane protein TolC</fullName>
    </submittedName>
</protein>
<sequence>MGFAKFLAHHQWIVLFMVAALSCNLAFAGETPNRLDDLVKEALANNPDIRASLQRWESSKAVIPQVKTLPDPKVTVGHRNIGPQNEVMYGLSQEIPFPGKLGLRGEIAARQSDRIEQDYLATQLAVIARLKEVFYDLHFVHDSIRILQQTKLLLQEFEQTANARYSVGQAAQQDVLRAQTEISRLLARLATLEQRRQSLHADINRILNRLPSDPISAPEEIQFTPMRYSLIDLNAMLDQASPLLQGRQKTVEQSQEAITLAKREYYPDFEVNALGIRDTVMKTDGYQVMLNVKVPLYYATKQREGVNEAVASREAVFQDLQALRQELLARIKDNVAQTERAEKLIKLLRDAIIPQSRLTLVSAQASYAVGKVDFLTLLNALLTLQENELEFHSEMVEHKKALARLEGIIGITP</sequence>
<dbReference type="PANTHER" id="PTHR30203">
    <property type="entry name" value="OUTER MEMBRANE CATION EFFLUX PROTEIN"/>
    <property type="match status" value="1"/>
</dbReference>
<evidence type="ECO:0000256" key="2">
    <source>
        <dbReference type="SAM" id="Coils"/>
    </source>
</evidence>
<comment type="similarity">
    <text evidence="1">Belongs to the outer membrane factor (OMF) (TC 1.B.17) family.</text>
</comment>
<feature type="signal peptide" evidence="3">
    <location>
        <begin position="1"/>
        <end position="28"/>
    </location>
</feature>
<dbReference type="Proteomes" id="UP000183287">
    <property type="component" value="Unassembled WGS sequence"/>
</dbReference>
<dbReference type="GO" id="GO:0015562">
    <property type="term" value="F:efflux transmembrane transporter activity"/>
    <property type="evidence" value="ECO:0007669"/>
    <property type="project" value="InterPro"/>
</dbReference>
<dbReference type="Gene3D" id="1.20.1600.10">
    <property type="entry name" value="Outer membrane efflux proteins (OEP)"/>
    <property type="match status" value="1"/>
</dbReference>
<dbReference type="PANTHER" id="PTHR30203:SF24">
    <property type="entry name" value="BLR4935 PROTEIN"/>
    <property type="match status" value="1"/>
</dbReference>